<keyword evidence="6" id="KW-1185">Reference proteome</keyword>
<dbReference type="InterPro" id="IPR036291">
    <property type="entry name" value="NAD(P)-bd_dom_sf"/>
</dbReference>
<dbReference type="PANTHER" id="PTHR47706:SF9">
    <property type="entry name" value="NMRA-LIKE DOMAIN-CONTAINING PROTEIN-RELATED"/>
    <property type="match status" value="1"/>
</dbReference>
<evidence type="ECO:0000313" key="6">
    <source>
        <dbReference type="Proteomes" id="UP001055172"/>
    </source>
</evidence>
<proteinExistence type="inferred from homology"/>
<organism evidence="5 6">
    <name type="scientific">Colletotrichum liriopes</name>
    <dbReference type="NCBI Taxonomy" id="708192"/>
    <lineage>
        <taxon>Eukaryota</taxon>
        <taxon>Fungi</taxon>
        <taxon>Dikarya</taxon>
        <taxon>Ascomycota</taxon>
        <taxon>Pezizomycotina</taxon>
        <taxon>Sordariomycetes</taxon>
        <taxon>Hypocreomycetidae</taxon>
        <taxon>Glomerellales</taxon>
        <taxon>Glomerellaceae</taxon>
        <taxon>Colletotrichum</taxon>
        <taxon>Colletotrichum spaethianum species complex</taxon>
    </lineage>
</organism>
<protein>
    <recommendedName>
        <fullName evidence="4">NAD(P)-binding domain-containing protein</fullName>
    </recommendedName>
</protein>
<dbReference type="InterPro" id="IPR051609">
    <property type="entry name" value="NmrA/Isoflavone_reductase-like"/>
</dbReference>
<dbReference type="SUPFAM" id="SSF51735">
    <property type="entry name" value="NAD(P)-binding Rossmann-fold domains"/>
    <property type="match status" value="1"/>
</dbReference>
<dbReference type="InterPro" id="IPR016040">
    <property type="entry name" value="NAD(P)-bd_dom"/>
</dbReference>
<dbReference type="Proteomes" id="UP001055172">
    <property type="component" value="Unassembled WGS sequence"/>
</dbReference>
<reference evidence="5 6" key="1">
    <citation type="submission" date="2021-07" db="EMBL/GenBank/DDBJ databases">
        <title>Genome data of Colletotrichum spaethianum.</title>
        <authorList>
            <person name="Utami Y.D."/>
            <person name="Hiruma K."/>
        </authorList>
    </citation>
    <scope>NUCLEOTIDE SEQUENCE [LARGE SCALE GENOMIC DNA]</scope>
    <source>
        <strain evidence="5 6">MAFF 242679</strain>
    </source>
</reference>
<sequence length="309" mass="34597">MSIVVGIAGISAKLAQCVTKALQEYQGVTIKGFCRRLEKIPLSALQEYNIEVIQGNFDDECAVQKFVQGTDIVICCYFGDSDVMTRGQKILIDACAKEGVSRYIPSDFAVDYTKIPDGELFPKESTKIIKKYLLEKKVAGVHILVGGLLETFWSEYFEVYDANTRTASYWGTGEEKWDLTTFETAAAYTAALAVDKHAVGVFRFRGDCKSIFEIKEAYDKVYQSPLQLKRLGSLADLYNAVQNIHKKDPNNLAAWGPKAFIYWCTNGVAHLGDELDNNKYSYIVPTDVEDFLKAQKNSDIAIAYQKIGF</sequence>
<comment type="caution">
    <text evidence="5">The sequence shown here is derived from an EMBL/GenBank/DDBJ whole genome shotgun (WGS) entry which is preliminary data.</text>
</comment>
<evidence type="ECO:0000256" key="2">
    <source>
        <dbReference type="ARBA" id="ARBA00022857"/>
    </source>
</evidence>
<evidence type="ECO:0000259" key="4">
    <source>
        <dbReference type="Pfam" id="PF13460"/>
    </source>
</evidence>
<evidence type="ECO:0000256" key="3">
    <source>
        <dbReference type="ARBA" id="ARBA00023002"/>
    </source>
</evidence>
<dbReference type="Gene3D" id="3.40.50.720">
    <property type="entry name" value="NAD(P)-binding Rossmann-like Domain"/>
    <property type="match status" value="1"/>
</dbReference>
<dbReference type="AlphaFoldDB" id="A0AA37GVI2"/>
<comment type="similarity">
    <text evidence="1">Belongs to the NmrA-type oxidoreductase family. Isoflavone reductase subfamily.</text>
</comment>
<keyword evidence="3" id="KW-0560">Oxidoreductase</keyword>
<evidence type="ECO:0000256" key="1">
    <source>
        <dbReference type="ARBA" id="ARBA00005725"/>
    </source>
</evidence>
<feature type="domain" description="NAD(P)-binding" evidence="4">
    <location>
        <begin position="12"/>
        <end position="140"/>
    </location>
</feature>
<dbReference type="PANTHER" id="PTHR47706">
    <property type="entry name" value="NMRA-LIKE FAMILY PROTEIN"/>
    <property type="match status" value="1"/>
</dbReference>
<keyword evidence="2" id="KW-0521">NADP</keyword>
<evidence type="ECO:0000313" key="5">
    <source>
        <dbReference type="EMBL" id="GJC87242.1"/>
    </source>
</evidence>
<dbReference type="GO" id="GO:0016491">
    <property type="term" value="F:oxidoreductase activity"/>
    <property type="evidence" value="ECO:0007669"/>
    <property type="project" value="UniProtKB-KW"/>
</dbReference>
<dbReference type="EMBL" id="BPPX01000025">
    <property type="protein sequence ID" value="GJC87242.1"/>
    <property type="molecule type" value="Genomic_DNA"/>
</dbReference>
<name>A0AA37GVI2_9PEZI</name>
<dbReference type="Pfam" id="PF13460">
    <property type="entry name" value="NAD_binding_10"/>
    <property type="match status" value="1"/>
</dbReference>
<accession>A0AA37GVI2</accession>
<gene>
    <name evidence="5" type="ORF">ColLi_10080</name>
</gene>